<dbReference type="InterPro" id="IPR051310">
    <property type="entry name" value="MCP_chemotaxis"/>
</dbReference>
<dbReference type="InterPro" id="IPR004089">
    <property type="entry name" value="MCPsignal_dom"/>
</dbReference>
<dbReference type="FunFam" id="1.10.287.950:FF:000001">
    <property type="entry name" value="Methyl-accepting chemotaxis sensory transducer"/>
    <property type="match status" value="1"/>
</dbReference>
<keyword evidence="6" id="KW-0175">Coiled coil</keyword>
<evidence type="ECO:0000256" key="4">
    <source>
        <dbReference type="ARBA" id="ARBA00029447"/>
    </source>
</evidence>
<dbReference type="GO" id="GO:0004888">
    <property type="term" value="F:transmembrane signaling receptor activity"/>
    <property type="evidence" value="ECO:0007669"/>
    <property type="project" value="TreeGrafter"/>
</dbReference>
<dbReference type="CDD" id="cd11386">
    <property type="entry name" value="MCP_signal"/>
    <property type="match status" value="1"/>
</dbReference>
<evidence type="ECO:0000259" key="7">
    <source>
        <dbReference type="PROSITE" id="PS50111"/>
    </source>
</evidence>
<gene>
    <name evidence="9" type="ORF">IFO71_14680</name>
</gene>
<evidence type="ECO:0000313" key="9">
    <source>
        <dbReference type="EMBL" id="MBD8526984.1"/>
    </source>
</evidence>
<evidence type="ECO:0000256" key="6">
    <source>
        <dbReference type="SAM" id="Coils"/>
    </source>
</evidence>
<dbReference type="PANTHER" id="PTHR43531">
    <property type="entry name" value="PROTEIN ICFG"/>
    <property type="match status" value="1"/>
</dbReference>
<dbReference type="Pfam" id="PF00015">
    <property type="entry name" value="MCPsignal"/>
    <property type="match status" value="1"/>
</dbReference>
<evidence type="ECO:0000256" key="5">
    <source>
        <dbReference type="PROSITE-ProRule" id="PRU00284"/>
    </source>
</evidence>
<organism evidence="9 10">
    <name type="scientific">Pseudomarimonas arenosa</name>
    <dbReference type="NCBI Taxonomy" id="2774145"/>
    <lineage>
        <taxon>Bacteria</taxon>
        <taxon>Pseudomonadati</taxon>
        <taxon>Pseudomonadota</taxon>
        <taxon>Gammaproteobacteria</taxon>
        <taxon>Lysobacterales</taxon>
        <taxon>Lysobacteraceae</taxon>
        <taxon>Pseudomarimonas</taxon>
    </lineage>
</organism>
<dbReference type="GO" id="GO:0006935">
    <property type="term" value="P:chemotaxis"/>
    <property type="evidence" value="ECO:0007669"/>
    <property type="project" value="UniProtKB-KW"/>
</dbReference>
<name>A0AAW3ZN73_9GAMM</name>
<keyword evidence="2" id="KW-0145">Chemotaxis</keyword>
<dbReference type="AlphaFoldDB" id="A0AAW3ZN73"/>
<dbReference type="GO" id="GO:0005886">
    <property type="term" value="C:plasma membrane"/>
    <property type="evidence" value="ECO:0007669"/>
    <property type="project" value="TreeGrafter"/>
</dbReference>
<dbReference type="CDD" id="cd06225">
    <property type="entry name" value="HAMP"/>
    <property type="match status" value="1"/>
</dbReference>
<dbReference type="PROSITE" id="PS50885">
    <property type="entry name" value="HAMP"/>
    <property type="match status" value="3"/>
</dbReference>
<keyword evidence="3 5" id="KW-0807">Transducer</keyword>
<feature type="coiled-coil region" evidence="6">
    <location>
        <begin position="864"/>
        <end position="891"/>
    </location>
</feature>
<dbReference type="SMART" id="SM00304">
    <property type="entry name" value="HAMP"/>
    <property type="match status" value="3"/>
</dbReference>
<dbReference type="EMBL" id="JACYTR010000037">
    <property type="protein sequence ID" value="MBD8526984.1"/>
    <property type="molecule type" value="Genomic_DNA"/>
</dbReference>
<feature type="domain" description="HAMP" evidence="8">
    <location>
        <begin position="569"/>
        <end position="621"/>
    </location>
</feature>
<comment type="caution">
    <text evidence="9">The sequence shown here is derived from an EMBL/GenBank/DDBJ whole genome shotgun (WGS) entry which is preliminary data.</text>
</comment>
<feature type="domain" description="Methyl-accepting transducer" evidence="7">
    <location>
        <begin position="671"/>
        <end position="900"/>
    </location>
</feature>
<dbReference type="SMART" id="SM00283">
    <property type="entry name" value="MA"/>
    <property type="match status" value="1"/>
</dbReference>
<dbReference type="Gene3D" id="1.10.287.950">
    <property type="entry name" value="Methyl-accepting chemotaxis protein"/>
    <property type="match status" value="1"/>
</dbReference>
<protein>
    <submittedName>
        <fullName evidence="9">HAMP domain-containing protein</fullName>
    </submittedName>
</protein>
<dbReference type="Pfam" id="PF18947">
    <property type="entry name" value="HAMP_2"/>
    <property type="match status" value="1"/>
</dbReference>
<comment type="subcellular location">
    <subcellularLocation>
        <location evidence="1">Membrane</location>
    </subcellularLocation>
</comment>
<evidence type="ECO:0000256" key="1">
    <source>
        <dbReference type="ARBA" id="ARBA00004370"/>
    </source>
</evidence>
<feature type="domain" description="HAMP" evidence="8">
    <location>
        <begin position="433"/>
        <end position="486"/>
    </location>
</feature>
<evidence type="ECO:0000313" key="10">
    <source>
        <dbReference type="Proteomes" id="UP000613768"/>
    </source>
</evidence>
<dbReference type="RefSeq" id="WP_192030406.1">
    <property type="nucleotide sequence ID" value="NZ_JACYTR010000037.1"/>
</dbReference>
<dbReference type="PANTHER" id="PTHR43531:SF11">
    <property type="entry name" value="METHYL-ACCEPTING CHEMOTAXIS PROTEIN 3"/>
    <property type="match status" value="1"/>
</dbReference>
<evidence type="ECO:0000256" key="2">
    <source>
        <dbReference type="ARBA" id="ARBA00022500"/>
    </source>
</evidence>
<dbReference type="Proteomes" id="UP000613768">
    <property type="component" value="Unassembled WGS sequence"/>
</dbReference>
<dbReference type="PROSITE" id="PS50111">
    <property type="entry name" value="CHEMOTAXIS_TRANSDUC_2"/>
    <property type="match status" value="1"/>
</dbReference>
<dbReference type="Gene3D" id="1.20.120.1530">
    <property type="match status" value="2"/>
</dbReference>
<evidence type="ECO:0000256" key="3">
    <source>
        <dbReference type="ARBA" id="ARBA00023224"/>
    </source>
</evidence>
<dbReference type="Pfam" id="PF00672">
    <property type="entry name" value="HAMP"/>
    <property type="match status" value="1"/>
</dbReference>
<proteinExistence type="inferred from homology"/>
<dbReference type="GO" id="GO:0007165">
    <property type="term" value="P:signal transduction"/>
    <property type="evidence" value="ECO:0007669"/>
    <property type="project" value="UniProtKB-KW"/>
</dbReference>
<dbReference type="SUPFAM" id="SSF58104">
    <property type="entry name" value="Methyl-accepting chemotaxis protein (MCP) signaling domain"/>
    <property type="match status" value="1"/>
</dbReference>
<dbReference type="InterPro" id="IPR003660">
    <property type="entry name" value="HAMP_dom"/>
</dbReference>
<accession>A0AAW3ZN73</accession>
<keyword evidence="10" id="KW-1185">Reference proteome</keyword>
<evidence type="ECO:0000259" key="8">
    <source>
        <dbReference type="PROSITE" id="PS50885"/>
    </source>
</evidence>
<sequence length="923" mass="98570">MFGRMKIGRRILVSFLLLALLPLLVVSLVAWRQAVAQLETAAEQRMQAQASLKAAQLQDYFEAIVNDVLSLSENFMTTFAVREFSTGFAAFEAERIAAELGDEAAQEDIENASAAQASLDEAAVSAFWRDQFGQRYAELNAGRAATERADSSRLSTTAQALQRYFIAENPAPLGEKDSLDALPFESAYSSTHAQIHPVLRSHLKRNGYYDIFIVDLQGNVVYTVFKEIDFGTNLLSGPWRESGLGRAFQSALNLQDNNAVAVDDYDPYPPSYETPAMFLASPIVDAGERLGVLVVQVNVGRVAEVAGNREGLVEGQDVYLLGPDRLLRSDSLLAENWTVANSFAAPDQHRVADDLWLAGEQRSRNTRSATLRGMPAVTSLAGLSVTPELRWTVVAQYRETEAFAASRALSIALGGAVLVAAALIAGVGLRLSRSLVRPITRLSDALGQVAESGDFSRRIDASGRDELAMAGQTFNQLLVTLESSLAEVADLAEALAAGRLDVRIRGRYAGTLQDLTTRINTSAEVIGHSLSAIAAAGDALARGDLKHRTEGEFHGAYRQAVQGVEQGSVAIALAFDELNRVLSAMTGGDFTQRIEHQFAGDVARASEAINQSLDVLEDAFNTIARVAGEISAGDLSGAMEGEYQGQIADVQKALNAALKALRMLVDEVRGAADTVNQGSKEIASGNSDLSGRTERQSEFVSRSAADMQRIVDALEQAVATTRRADTSARGAESRAKDGANTVSSAIEAMGAITQSSKRIAEIVKLIDDIAFQTNLLALNAAVEAARAGEQGRGFAVVASEVRTLASRSAESAKEIRTLINESSQNVHNGAELVERSGQALREIAELVGQVSADVGSAAANIAAQSEASTEVNAALDQLEVLNQQNSALVEETAATSAHLQEGAGNMARLIARFVTRESRRTGR</sequence>
<comment type="similarity">
    <text evidence="4">Belongs to the methyl-accepting chemotaxis (MCP) protein family.</text>
</comment>
<feature type="domain" description="HAMP" evidence="8">
    <location>
        <begin position="623"/>
        <end position="666"/>
    </location>
</feature>
<reference evidence="9 10" key="1">
    <citation type="submission" date="2020-09" db="EMBL/GenBank/DDBJ databases">
        <title>Pseudoxanthomonas sp. CAU 1598 isolated from sand of Yaerae Beach.</title>
        <authorList>
            <person name="Kim W."/>
        </authorList>
    </citation>
    <scope>NUCLEOTIDE SEQUENCE [LARGE SCALE GENOMIC DNA]</scope>
    <source>
        <strain evidence="9 10">CAU 1598</strain>
    </source>
</reference>